<sequence>MKKLKSLSELREHLRKGVSQGYIDTMHTYSHDNSIMTGWAELRFVVVGSLERGVRCCARSNKEDDETEITLIRKPPEPPGGLTQKNWDEVIPKCAAWLEKKGLYIDRKVITDETPIFLNMM</sequence>
<gene>
    <name evidence="1" type="ORF">LCGC14_0743120</name>
</gene>
<dbReference type="EMBL" id="LAZR01001763">
    <property type="protein sequence ID" value="KKN39442.1"/>
    <property type="molecule type" value="Genomic_DNA"/>
</dbReference>
<reference evidence="1" key="1">
    <citation type="journal article" date="2015" name="Nature">
        <title>Complex archaea that bridge the gap between prokaryotes and eukaryotes.</title>
        <authorList>
            <person name="Spang A."/>
            <person name="Saw J.H."/>
            <person name="Jorgensen S.L."/>
            <person name="Zaremba-Niedzwiedzka K."/>
            <person name="Martijn J."/>
            <person name="Lind A.E."/>
            <person name="van Eijk R."/>
            <person name="Schleper C."/>
            <person name="Guy L."/>
            <person name="Ettema T.J."/>
        </authorList>
    </citation>
    <scope>NUCLEOTIDE SEQUENCE</scope>
</reference>
<protein>
    <submittedName>
        <fullName evidence="1">Uncharacterized protein</fullName>
    </submittedName>
</protein>
<accession>A0A0F9QR55</accession>
<proteinExistence type="predicted"/>
<name>A0A0F9QR55_9ZZZZ</name>
<evidence type="ECO:0000313" key="1">
    <source>
        <dbReference type="EMBL" id="KKN39442.1"/>
    </source>
</evidence>
<comment type="caution">
    <text evidence="1">The sequence shown here is derived from an EMBL/GenBank/DDBJ whole genome shotgun (WGS) entry which is preliminary data.</text>
</comment>
<organism evidence="1">
    <name type="scientific">marine sediment metagenome</name>
    <dbReference type="NCBI Taxonomy" id="412755"/>
    <lineage>
        <taxon>unclassified sequences</taxon>
        <taxon>metagenomes</taxon>
        <taxon>ecological metagenomes</taxon>
    </lineage>
</organism>
<dbReference type="AlphaFoldDB" id="A0A0F9QR55"/>